<evidence type="ECO:0000256" key="1">
    <source>
        <dbReference type="ARBA" id="ARBA00004651"/>
    </source>
</evidence>
<proteinExistence type="predicted"/>
<feature type="transmembrane region" description="Helical" evidence="6">
    <location>
        <begin position="356"/>
        <end position="378"/>
    </location>
</feature>
<evidence type="ECO:0000256" key="5">
    <source>
        <dbReference type="ARBA" id="ARBA00023136"/>
    </source>
</evidence>
<feature type="transmembrane region" description="Helical" evidence="6">
    <location>
        <begin position="44"/>
        <end position="67"/>
    </location>
</feature>
<dbReference type="AlphaFoldDB" id="A0A9J6RDP8"/>
<feature type="transmembrane region" description="Helical" evidence="6">
    <location>
        <begin position="125"/>
        <end position="143"/>
    </location>
</feature>
<feature type="transmembrane region" description="Helical" evidence="6">
    <location>
        <begin position="385"/>
        <end position="405"/>
    </location>
</feature>
<evidence type="ECO:0000313" key="8">
    <source>
        <dbReference type="Proteomes" id="UP001084197"/>
    </source>
</evidence>
<sequence length="525" mass="58014">MDKQTERRQFFTGAFLLTYAGLLSKVLSAGYRIPLQNITGDVGFYVYQQIYPFIGIASVLALYGFPAAISKWFASKSGPPTKKEMRNIFFHLALFSLVVFLIVFFSSPSIARMMGDAQLSASIKTSAYIFLLMPFISCLRGIFQGQNNMVPTALSQVMEQVIRVSLIIIAAMLITSFDRPLYELGVGAAVASISGAMIALFTLVVYRKKRNRQWRQVDLGTKIETDRNSPSIIGFGLVMAINHMLLLLLQFVDAFTLVPHLVQSGIPLFEAQVLKGILDRGQPLAQLGIVVASSLTLALIPTVTKARLSDDQERFIGYITSTWRFTLYLAGGATVGLILLFSEVNTLLFKEDVGTLSLQVFSITIVFAALSISTAAILQGLGQIYRTAFFVLAGVIVKMIGNMVLVPYLHITGAAIATALAAVVVFILNMRQLKKILPKQKLIVVPWGSFFLAILLMSVVVIVTNQLGQGVFNEISRTGQLLYVLIMALIGFYTYMKTLIKTNAFTEQELEVLPFMRLFRKDVRS</sequence>
<gene>
    <name evidence="7" type="ORF">OWO01_10240</name>
</gene>
<keyword evidence="8" id="KW-1185">Reference proteome</keyword>
<reference evidence="7" key="1">
    <citation type="submission" date="2022-11" db="EMBL/GenBank/DDBJ databases">
        <title>WGS of Natronobacillus azotifigens 24KS-1, an anaerobic diazotrophic haloalkaliphile from soda-rich habitats.</title>
        <authorList>
            <person name="Sorokin D.Y."/>
            <person name="Merkel A.Y."/>
        </authorList>
    </citation>
    <scope>NUCLEOTIDE SEQUENCE</scope>
    <source>
        <strain evidence="7">24KS-1</strain>
    </source>
</reference>
<feature type="transmembrane region" description="Helical" evidence="6">
    <location>
        <begin position="325"/>
        <end position="344"/>
    </location>
</feature>
<feature type="transmembrane region" description="Helical" evidence="6">
    <location>
        <begin position="284"/>
        <end position="304"/>
    </location>
</feature>
<dbReference type="Proteomes" id="UP001084197">
    <property type="component" value="Unassembled WGS sequence"/>
</dbReference>
<keyword evidence="4 6" id="KW-1133">Transmembrane helix</keyword>
<feature type="transmembrane region" description="Helical" evidence="6">
    <location>
        <begin position="411"/>
        <end position="430"/>
    </location>
</feature>
<keyword evidence="2" id="KW-1003">Cell membrane</keyword>
<evidence type="ECO:0000256" key="4">
    <source>
        <dbReference type="ARBA" id="ARBA00022989"/>
    </source>
</evidence>
<dbReference type="InterPro" id="IPR024923">
    <property type="entry name" value="PG_synth_SpoVB"/>
</dbReference>
<accession>A0A9J6RDP8</accession>
<comment type="subcellular location">
    <subcellularLocation>
        <location evidence="1">Cell membrane</location>
        <topology evidence="1">Multi-pass membrane protein</topology>
    </subcellularLocation>
</comment>
<dbReference type="GO" id="GO:0005886">
    <property type="term" value="C:plasma membrane"/>
    <property type="evidence" value="ECO:0007669"/>
    <property type="project" value="UniProtKB-SubCell"/>
</dbReference>
<dbReference type="EMBL" id="JAPRAT010000019">
    <property type="protein sequence ID" value="MCZ0703597.1"/>
    <property type="molecule type" value="Genomic_DNA"/>
</dbReference>
<dbReference type="CDD" id="cd13124">
    <property type="entry name" value="MATE_SpoVB_like"/>
    <property type="match status" value="1"/>
</dbReference>
<dbReference type="InterPro" id="IPR002797">
    <property type="entry name" value="Polysacc_synth"/>
</dbReference>
<feature type="transmembrane region" description="Helical" evidence="6">
    <location>
        <begin position="442"/>
        <end position="463"/>
    </location>
</feature>
<dbReference type="InterPro" id="IPR050833">
    <property type="entry name" value="Poly_Biosynth_Transport"/>
</dbReference>
<feature type="transmembrane region" description="Helical" evidence="6">
    <location>
        <begin position="188"/>
        <end position="206"/>
    </location>
</feature>
<comment type="caution">
    <text evidence="7">The sequence shown here is derived from an EMBL/GenBank/DDBJ whole genome shotgun (WGS) entry which is preliminary data.</text>
</comment>
<evidence type="ECO:0000256" key="6">
    <source>
        <dbReference type="SAM" id="Phobius"/>
    </source>
</evidence>
<dbReference type="Pfam" id="PF01943">
    <property type="entry name" value="Polysacc_synt"/>
    <property type="match status" value="1"/>
</dbReference>
<feature type="transmembrane region" description="Helical" evidence="6">
    <location>
        <begin position="475"/>
        <end position="495"/>
    </location>
</feature>
<evidence type="ECO:0000256" key="3">
    <source>
        <dbReference type="ARBA" id="ARBA00022692"/>
    </source>
</evidence>
<feature type="transmembrane region" description="Helical" evidence="6">
    <location>
        <begin position="232"/>
        <end position="252"/>
    </location>
</feature>
<organism evidence="7 8">
    <name type="scientific">Natronobacillus azotifigens</name>
    <dbReference type="NCBI Taxonomy" id="472978"/>
    <lineage>
        <taxon>Bacteria</taxon>
        <taxon>Bacillati</taxon>
        <taxon>Bacillota</taxon>
        <taxon>Bacilli</taxon>
        <taxon>Bacillales</taxon>
        <taxon>Bacillaceae</taxon>
        <taxon>Natronobacillus</taxon>
    </lineage>
</organism>
<keyword evidence="5 6" id="KW-0472">Membrane</keyword>
<protein>
    <submittedName>
        <fullName evidence="7">Polysaccharide biosynthesis protein</fullName>
    </submittedName>
</protein>
<evidence type="ECO:0000313" key="7">
    <source>
        <dbReference type="EMBL" id="MCZ0703597.1"/>
    </source>
</evidence>
<dbReference type="RefSeq" id="WP_268780361.1">
    <property type="nucleotide sequence ID" value="NZ_JAPRAT010000019.1"/>
</dbReference>
<keyword evidence="3 6" id="KW-0812">Transmembrane</keyword>
<evidence type="ECO:0000256" key="2">
    <source>
        <dbReference type="ARBA" id="ARBA00022475"/>
    </source>
</evidence>
<dbReference type="PIRSF" id="PIRSF038958">
    <property type="entry name" value="PG_synth_SpoVB"/>
    <property type="match status" value="1"/>
</dbReference>
<name>A0A9J6RDP8_9BACI</name>
<feature type="transmembrane region" description="Helical" evidence="6">
    <location>
        <begin position="88"/>
        <end position="105"/>
    </location>
</feature>
<dbReference type="PANTHER" id="PTHR30250:SF29">
    <property type="entry name" value="POLYSACCHARIDE BIOSYNTHESIS PROTEIN C-TERMINAL DOMAIN-CONTAINING PROTEIN"/>
    <property type="match status" value="1"/>
</dbReference>
<dbReference type="PANTHER" id="PTHR30250">
    <property type="entry name" value="PST FAMILY PREDICTED COLANIC ACID TRANSPORTER"/>
    <property type="match status" value="1"/>
</dbReference>